<dbReference type="Proteomes" id="UP000264820">
    <property type="component" value="Unplaced"/>
</dbReference>
<keyword evidence="2" id="KW-1185">Reference proteome</keyword>
<reference evidence="1" key="2">
    <citation type="submission" date="2025-09" db="UniProtKB">
        <authorList>
            <consortium name="Ensembl"/>
        </authorList>
    </citation>
    <scope>IDENTIFICATION</scope>
</reference>
<sequence length="161" mass="17484">MKVVSSAARVFLRHLGAGVLALLLIGCIRRGAAGPVYQPLSQVLRSPSTYQAAEEVSLHVSTRETCGDAHLCPLYTRAKAKGEADLHAAHSGAFASDILKLPSKVLNLVQATWARAHTHTCTHGGDGRNDDHLRKFLWLCALSEVNILFTYLHDNCVSTTR</sequence>
<protein>
    <submittedName>
        <fullName evidence="1">Uncharacterized protein</fullName>
    </submittedName>
</protein>
<proteinExistence type="predicted"/>
<dbReference type="Ensembl" id="ENSHCOT00000006866.1">
    <property type="protein sequence ID" value="ENSHCOP00000004546.1"/>
    <property type="gene ID" value="ENSHCOG00000006013.1"/>
</dbReference>
<name>A0A3Q2XW09_HIPCM</name>
<organism evidence="1 2">
    <name type="scientific">Hippocampus comes</name>
    <name type="common">Tiger tail seahorse</name>
    <dbReference type="NCBI Taxonomy" id="109280"/>
    <lineage>
        <taxon>Eukaryota</taxon>
        <taxon>Metazoa</taxon>
        <taxon>Chordata</taxon>
        <taxon>Craniata</taxon>
        <taxon>Vertebrata</taxon>
        <taxon>Euteleostomi</taxon>
        <taxon>Actinopterygii</taxon>
        <taxon>Neopterygii</taxon>
        <taxon>Teleostei</taxon>
        <taxon>Neoteleostei</taxon>
        <taxon>Acanthomorphata</taxon>
        <taxon>Syngnathiaria</taxon>
        <taxon>Syngnathiformes</taxon>
        <taxon>Syngnathoidei</taxon>
        <taxon>Syngnathidae</taxon>
        <taxon>Hippocampus</taxon>
    </lineage>
</organism>
<accession>A0A3Q2XW09</accession>
<evidence type="ECO:0000313" key="1">
    <source>
        <dbReference type="Ensembl" id="ENSHCOP00000004546.1"/>
    </source>
</evidence>
<dbReference type="PROSITE" id="PS51257">
    <property type="entry name" value="PROKAR_LIPOPROTEIN"/>
    <property type="match status" value="1"/>
</dbReference>
<dbReference type="AlphaFoldDB" id="A0A3Q2XW09"/>
<evidence type="ECO:0000313" key="2">
    <source>
        <dbReference type="Proteomes" id="UP000264820"/>
    </source>
</evidence>
<reference evidence="1" key="1">
    <citation type="submission" date="2025-08" db="UniProtKB">
        <authorList>
            <consortium name="Ensembl"/>
        </authorList>
    </citation>
    <scope>IDENTIFICATION</scope>
</reference>